<dbReference type="GO" id="GO:0012505">
    <property type="term" value="C:endomembrane system"/>
    <property type="evidence" value="ECO:0007669"/>
    <property type="project" value="UniProtKB-SubCell"/>
</dbReference>
<evidence type="ECO:0000313" key="9">
    <source>
        <dbReference type="Proteomes" id="UP001314263"/>
    </source>
</evidence>
<comment type="subcellular location">
    <subcellularLocation>
        <location evidence="1">Endomembrane system</location>
        <topology evidence="1">Multi-pass membrane protein</topology>
    </subcellularLocation>
</comment>
<feature type="domain" description="Peptidase M50" evidence="7">
    <location>
        <begin position="132"/>
        <end position="524"/>
    </location>
</feature>
<dbReference type="GO" id="GO:0016020">
    <property type="term" value="C:membrane"/>
    <property type="evidence" value="ECO:0007669"/>
    <property type="project" value="InterPro"/>
</dbReference>
<dbReference type="GO" id="GO:1905897">
    <property type="term" value="P:regulation of response to endoplasmic reticulum stress"/>
    <property type="evidence" value="ECO:0007669"/>
    <property type="project" value="TreeGrafter"/>
</dbReference>
<feature type="transmembrane region" description="Helical" evidence="6">
    <location>
        <begin position="538"/>
        <end position="559"/>
    </location>
</feature>
<name>A0AAV1HR48_9CHLO</name>
<dbReference type="GO" id="GO:0005737">
    <property type="term" value="C:cytoplasm"/>
    <property type="evidence" value="ECO:0007669"/>
    <property type="project" value="TreeGrafter"/>
</dbReference>
<keyword evidence="4 6" id="KW-0472">Membrane</keyword>
<dbReference type="PANTHER" id="PTHR13325">
    <property type="entry name" value="PROTEASE M50 MEMBRANE-BOUND TRANSCRIPTION FACTOR SITE 2 PROTEASE"/>
    <property type="match status" value="1"/>
</dbReference>
<gene>
    <name evidence="8" type="ORF">CVIRNUC_000706</name>
</gene>
<feature type="transmembrane region" description="Helical" evidence="6">
    <location>
        <begin position="147"/>
        <end position="167"/>
    </location>
</feature>
<feature type="transmembrane region" description="Helical" evidence="6">
    <location>
        <begin position="6"/>
        <end position="22"/>
    </location>
</feature>
<reference evidence="8 9" key="1">
    <citation type="submission" date="2023-10" db="EMBL/GenBank/DDBJ databases">
        <authorList>
            <person name="Maclean D."/>
            <person name="Macfadyen A."/>
        </authorList>
    </citation>
    <scope>NUCLEOTIDE SEQUENCE [LARGE SCALE GENOMIC DNA]</scope>
</reference>
<evidence type="ECO:0000256" key="5">
    <source>
        <dbReference type="ARBA" id="ARBA00032658"/>
    </source>
</evidence>
<proteinExistence type="predicted"/>
<dbReference type="GO" id="GO:0031293">
    <property type="term" value="P:membrane protein intracellular domain proteolysis"/>
    <property type="evidence" value="ECO:0007669"/>
    <property type="project" value="TreeGrafter"/>
</dbReference>
<feature type="transmembrane region" description="Helical" evidence="6">
    <location>
        <begin position="187"/>
        <end position="214"/>
    </location>
</feature>
<organism evidence="8 9">
    <name type="scientific">Coccomyxa viridis</name>
    <dbReference type="NCBI Taxonomy" id="1274662"/>
    <lineage>
        <taxon>Eukaryota</taxon>
        <taxon>Viridiplantae</taxon>
        <taxon>Chlorophyta</taxon>
        <taxon>core chlorophytes</taxon>
        <taxon>Trebouxiophyceae</taxon>
        <taxon>Trebouxiophyceae incertae sedis</taxon>
        <taxon>Coccomyxaceae</taxon>
        <taxon>Coccomyxa</taxon>
    </lineage>
</organism>
<keyword evidence="3 6" id="KW-1133">Transmembrane helix</keyword>
<dbReference type="EMBL" id="CAUYUE010000001">
    <property type="protein sequence ID" value="CAK0736192.1"/>
    <property type="molecule type" value="Genomic_DNA"/>
</dbReference>
<evidence type="ECO:0000256" key="2">
    <source>
        <dbReference type="ARBA" id="ARBA00022692"/>
    </source>
</evidence>
<feature type="transmembrane region" description="Helical" evidence="6">
    <location>
        <begin position="121"/>
        <end position="140"/>
    </location>
</feature>
<evidence type="ECO:0000256" key="3">
    <source>
        <dbReference type="ARBA" id="ARBA00022989"/>
    </source>
</evidence>
<evidence type="ECO:0000256" key="1">
    <source>
        <dbReference type="ARBA" id="ARBA00004127"/>
    </source>
</evidence>
<dbReference type="PRINTS" id="PR01000">
    <property type="entry name" value="SREBPS2PTASE"/>
</dbReference>
<evidence type="ECO:0000256" key="6">
    <source>
        <dbReference type="SAM" id="Phobius"/>
    </source>
</evidence>
<comment type="caution">
    <text evidence="8">The sequence shown here is derived from an EMBL/GenBank/DDBJ whole genome shotgun (WGS) entry which is preliminary data.</text>
</comment>
<keyword evidence="2 6" id="KW-0812">Transmembrane</keyword>
<dbReference type="Proteomes" id="UP001314263">
    <property type="component" value="Unassembled WGS sequence"/>
</dbReference>
<evidence type="ECO:0000259" key="7">
    <source>
        <dbReference type="Pfam" id="PF02163"/>
    </source>
</evidence>
<evidence type="ECO:0000256" key="4">
    <source>
        <dbReference type="ARBA" id="ARBA00023136"/>
    </source>
</evidence>
<dbReference type="AlphaFoldDB" id="A0AAV1HR48"/>
<dbReference type="InterPro" id="IPR008915">
    <property type="entry name" value="Peptidase_M50"/>
</dbReference>
<accession>A0AAV1HR48</accession>
<sequence length="585" mass="62352">MPGQTLSFTIALAIAWVILKVLKRYFGLRQLRLSLFSASYSSTSFNRSFTRFGRQNSKLLRAWFTCGVVVAPMLAVSISFILVRELWNAAAWLHGLTGDVPAAGRQGEPGLALELVLPGLTVPWAHAVYLWVATALSLAVHEAGHGLAAAAEGVGLGGVSLFLILLLPGASVSLNIDNLAELGSLKAVKIICAGVWHNVVLCCMCWLLASLLPLTLAPLYSTRHGATVWNVPAGSPLHGHLSGGDAVTSVNACPVASCADWITCIMDSPAGARLPQLASSAPVFWTPHQMLHRSVQDAPRSDIGYCIPLAWQLAATQCSVAAGIDECVSSSLCFTPSGGGNKSSSAESGLIHRNQSTIGEAHGFCLSARSAADRAVCGTGHDGFCGTDEVCMRPLLAENESLFKVGVKRGGRRGPGFHRAKPFAHELGRQMADLAQAGGNGQDAVMFLGSQGALLGAVQVTDYLPRLGLLPLSFPRIIGQLLEYTFKVSAALALMNMAPVIHLDGQAALDVLLECSGGTLCEQRGRSRQRWLRRIRRWLLYAGTCSLAAVMTVHALQLLSLQQPLRLALASLQRALLYMHRKFLS</sequence>
<dbReference type="InterPro" id="IPR001193">
    <property type="entry name" value="MBTPS2"/>
</dbReference>
<dbReference type="GO" id="GO:0004222">
    <property type="term" value="F:metalloendopeptidase activity"/>
    <property type="evidence" value="ECO:0007669"/>
    <property type="project" value="InterPro"/>
</dbReference>
<keyword evidence="9" id="KW-1185">Reference proteome</keyword>
<dbReference type="PANTHER" id="PTHR13325:SF3">
    <property type="entry name" value="MEMBRANE-BOUND TRANSCRIPTION FACTOR SITE-2 PROTEASE"/>
    <property type="match status" value="1"/>
</dbReference>
<dbReference type="Pfam" id="PF02163">
    <property type="entry name" value="Peptidase_M50"/>
    <property type="match status" value="1"/>
</dbReference>
<feature type="transmembrane region" description="Helical" evidence="6">
    <location>
        <begin position="59"/>
        <end position="83"/>
    </location>
</feature>
<evidence type="ECO:0000313" key="8">
    <source>
        <dbReference type="EMBL" id="CAK0736192.1"/>
    </source>
</evidence>
<protein>
    <recommendedName>
        <fullName evidence="5">Endopeptidase S2P</fullName>
    </recommendedName>
</protein>